<organism evidence="3 4">
    <name type="scientific">Methylorubrum extorquens DSM 13060</name>
    <dbReference type="NCBI Taxonomy" id="882800"/>
    <lineage>
        <taxon>Bacteria</taxon>
        <taxon>Pseudomonadati</taxon>
        <taxon>Pseudomonadota</taxon>
        <taxon>Alphaproteobacteria</taxon>
        <taxon>Hyphomicrobiales</taxon>
        <taxon>Methylobacteriaceae</taxon>
        <taxon>Methylorubrum</taxon>
    </lineage>
</organism>
<feature type="region of interest" description="Disordered" evidence="2">
    <location>
        <begin position="128"/>
        <end position="159"/>
    </location>
</feature>
<dbReference type="EMBL" id="AGJK01000005">
    <property type="protein sequence ID" value="EHP94699.1"/>
    <property type="molecule type" value="Genomic_DNA"/>
</dbReference>
<gene>
    <name evidence="3" type="ORF">MetexDRAFT_0388</name>
</gene>
<dbReference type="PATRIC" id="fig|882800.3.peg.366"/>
<dbReference type="GO" id="GO:0003677">
    <property type="term" value="F:DNA binding"/>
    <property type="evidence" value="ECO:0007669"/>
    <property type="project" value="InterPro"/>
</dbReference>
<dbReference type="InterPro" id="IPR008807">
    <property type="entry name" value="ROS_MUCR"/>
</dbReference>
<comment type="similarity">
    <text evidence="1">Belongs to the ros/MucR family.</text>
</comment>
<reference evidence="3 4" key="1">
    <citation type="submission" date="2011-09" db="EMBL/GenBank/DDBJ databases">
        <title>The draft genome of Methylobacterium extorquens DSM 13060.</title>
        <authorList>
            <consortium name="US DOE Joint Genome Institute (JGI-PGF)"/>
            <person name="Lucas S."/>
            <person name="Han J."/>
            <person name="Lapidus A."/>
            <person name="Cheng J.-F."/>
            <person name="Goodwin L."/>
            <person name="Pitluck S."/>
            <person name="Peters L."/>
            <person name="Land M.L."/>
            <person name="Hauser L."/>
            <person name="Koskimaki J."/>
            <person name="Halonen O."/>
            <person name="Pirttila A."/>
            <person name="Frank C."/>
            <person name="Woyke T.J."/>
        </authorList>
    </citation>
    <scope>NUCLEOTIDE SEQUENCE [LARGE SCALE GENOMIC DNA]</scope>
    <source>
        <strain evidence="3 4">DSM 13060</strain>
    </source>
</reference>
<evidence type="ECO:0000256" key="2">
    <source>
        <dbReference type="SAM" id="MobiDB-lite"/>
    </source>
</evidence>
<dbReference type="GO" id="GO:0006355">
    <property type="term" value="P:regulation of DNA-templated transcription"/>
    <property type="evidence" value="ECO:0007669"/>
    <property type="project" value="InterPro"/>
</dbReference>
<dbReference type="Gene3D" id="1.10.10.1550">
    <property type="entry name" value="ROS/MUCR transcriptional regulator protein"/>
    <property type="match status" value="1"/>
</dbReference>
<feature type="region of interest" description="Disordered" evidence="2">
    <location>
        <begin position="49"/>
        <end position="69"/>
    </location>
</feature>
<dbReference type="Proteomes" id="UP000004382">
    <property type="component" value="Unassembled WGS sequence"/>
</dbReference>
<proteinExistence type="inferred from homology"/>
<accession>H1KCM6</accession>
<name>H1KCM6_METEX</name>
<dbReference type="InterPro" id="IPR041920">
    <property type="entry name" value="ROS/MUCR_sf"/>
</dbReference>
<evidence type="ECO:0000256" key="1">
    <source>
        <dbReference type="ARBA" id="ARBA00007031"/>
    </source>
</evidence>
<evidence type="ECO:0000313" key="4">
    <source>
        <dbReference type="Proteomes" id="UP000004382"/>
    </source>
</evidence>
<evidence type="ECO:0000313" key="3">
    <source>
        <dbReference type="EMBL" id="EHP94699.1"/>
    </source>
</evidence>
<dbReference type="GO" id="GO:0008270">
    <property type="term" value="F:zinc ion binding"/>
    <property type="evidence" value="ECO:0007669"/>
    <property type="project" value="InterPro"/>
</dbReference>
<comment type="caution">
    <text evidence="3">The sequence shown here is derived from an EMBL/GenBank/DDBJ whole genome shotgun (WGS) entry which is preliminary data.</text>
</comment>
<dbReference type="AlphaFoldDB" id="H1KCM6"/>
<protein>
    <submittedName>
        <fullName evidence="3">Transcriptional regulator, MucR family</fullName>
    </submittedName>
</protein>
<sequence>MNALEKQMNGQISLAARIVRAYVSNNSIPSGELPGLIVSVNATLSGIASGKEVSEPEEDKAKPTPAQVRKSVGPEGIVSFIDGRIYKTLKRHLTTNRLTPDQYRERFGLPHDYPMVCASYSAKRSDLAKQNGLGSRGIRKDRSAAPAPARPQRAARKAA</sequence>
<dbReference type="Pfam" id="PF05443">
    <property type="entry name" value="ROS_MUCR"/>
    <property type="match status" value="1"/>
</dbReference>